<proteinExistence type="predicted"/>
<keyword evidence="1" id="KW-0808">Transferase</keyword>
<keyword evidence="1" id="KW-0418">Kinase</keyword>
<evidence type="ECO:0000313" key="2">
    <source>
        <dbReference type="Proteomes" id="UP000594014"/>
    </source>
</evidence>
<dbReference type="Proteomes" id="UP000594014">
    <property type="component" value="Chromosome"/>
</dbReference>
<sequence length="418" mass="48192">MGVYDIVRSLVTNAMLIGLLFSLARPKYRKWTLVTALMIIVTLDLALNIYFYRAGDYTTLAKLDILFFIIASAAVKPLFRETAMQWLFNCFTMMNVYAITVILSYYLSDLFPDSYYTITCIRVVIFGSVIALFQTRLRPLYRQASERWSIYLLVSAGLFLNFSWYFMAWDDVEQMMTQSFIPLLLLSMLTVLVYLANFLFLRRTLRESALREENMKMQSDRELTRHRLRLMEESVRQMSISQHDRRHFNNTLLTLLQRGEEEKAAELIRAQSEALPQKPRSYCQNVPVNAAVSYYAELARQQGIRCHLRLDIPEQLHVDELSLVMTVSNLMENAVNAVTLLPERQRELHFTAVNTGQLILEMANPCEEALTLDENGLPVPELHGHGRGSQSVADFVNSCGGELVYEVSNGQFRVRLMI</sequence>
<name>A0ACD1A9D4_9FIRM</name>
<keyword evidence="2" id="KW-1185">Reference proteome</keyword>
<organism evidence="1 2">
    <name type="scientific">Anoxybacterium hadale</name>
    <dbReference type="NCBI Taxonomy" id="3408580"/>
    <lineage>
        <taxon>Bacteria</taxon>
        <taxon>Bacillati</taxon>
        <taxon>Bacillota</taxon>
        <taxon>Clostridia</taxon>
        <taxon>Peptostreptococcales</taxon>
        <taxon>Anaerovoracaceae</taxon>
        <taxon>Anoxybacterium</taxon>
    </lineage>
</organism>
<evidence type="ECO:0000313" key="1">
    <source>
        <dbReference type="EMBL" id="QOX63019.1"/>
    </source>
</evidence>
<gene>
    <name evidence="1" type="ORF">FRZ06_06510</name>
</gene>
<accession>A0ACD1A9D4</accession>
<reference evidence="1" key="1">
    <citation type="submission" date="2019-08" db="EMBL/GenBank/DDBJ databases">
        <title>Genome sequence of Clostridiales bacterium MT110.</title>
        <authorList>
            <person name="Cao J."/>
        </authorList>
    </citation>
    <scope>NUCLEOTIDE SEQUENCE</scope>
    <source>
        <strain evidence="1">MT110</strain>
    </source>
</reference>
<dbReference type="EMBL" id="CP042469">
    <property type="protein sequence ID" value="QOX63019.1"/>
    <property type="molecule type" value="Genomic_DNA"/>
</dbReference>
<protein>
    <submittedName>
        <fullName evidence="1">Sensor histidine kinase</fullName>
    </submittedName>
</protein>